<evidence type="ECO:0000259" key="5">
    <source>
        <dbReference type="Pfam" id="PF13191"/>
    </source>
</evidence>
<dbReference type="Pfam" id="PF13191">
    <property type="entry name" value="AAA_16"/>
    <property type="match status" value="1"/>
</dbReference>
<dbReference type="PROSITE" id="PS50005">
    <property type="entry name" value="TPR"/>
    <property type="match status" value="1"/>
</dbReference>
<keyword evidence="7" id="KW-1185">Reference proteome</keyword>
<evidence type="ECO:0000313" key="7">
    <source>
        <dbReference type="Proteomes" id="UP000184052"/>
    </source>
</evidence>
<reference evidence="6 7" key="1">
    <citation type="submission" date="2016-11" db="EMBL/GenBank/DDBJ databases">
        <authorList>
            <person name="Jaros S."/>
            <person name="Januszkiewicz K."/>
            <person name="Wedrychowicz H."/>
        </authorList>
    </citation>
    <scope>NUCLEOTIDE SEQUENCE [LARGE SCALE GENOMIC DNA]</scope>
    <source>
        <strain evidence="6 7">DSM 17477</strain>
    </source>
</reference>
<evidence type="ECO:0000256" key="2">
    <source>
        <dbReference type="ARBA" id="ARBA00022840"/>
    </source>
</evidence>
<sequence length="975" mass="114630">MKISIFLNQIPRTLIENNEIFFDNKKSEVIFYYMVLRGKVSRTGLAYQIWPDSNESAARKNLRNHLYYIRKTIGRNIFNTSKDILSVDNDVEVEVIVDSAGNRIMEGICLPESDEIQSFFMDLYDKHSELYMVGNRKQLDDGVNEKNESKVRKAYENITKIDPYDEESCRKMMLFYLNFNSYNKGIEIYLRMRELLKADLNEMPEKETSEIYGKLVSLKKDSQGKAKRNFFGRSDEIIKINEQYSNFINGLDYSNIIIYGGVGTGKTFLMNNIIRDMNDDDNVIRINLSCFEIENDFSFKAIYKFTKQVLDLMNRKVTSIKKDDIDLINKFLPFLSYENIGSDHIDDDVERMTKVSYIQFEEAFMSICLELTRSNKLLITIDDIHNMDFLSLRLLSNLFMGRFKDKILLLSTCRRNQIHRIVDLTDIMINKNDLMMVELDNFSFADVEKIIGKRIEHDTDPDLVNKLYRETKGNPLFLFEYIESMENGNKTINEFKFISIFKNKYEMLSDLHKRILSVSSTFFDVIDYRIVSDVLKLDELKILESLDELVRMGCLIEEYDNDDISIAFFHDKFREYIYDSLSGLILRRYHSDIAENIEKRLTGTARDYLEYNRLVYHYRIIGNRNKYLKYVVKKYEFLLNPNIEYPEYISSINNEDLVNLNKEINKLDRDNDIWIDFQILKGAYEIKNCMYEDGKNSVLAAIDNAKAYNALYKAYNQMIYYSIQIRDLDQMHDYLCKLKALTDKDGSRFEIGKLKRLWGLYRIMNGGYDKAESELKDSIEIFGSSSDMELSPLNLASSYNYLGYIYKYKGDYIKATEYYKKAVEICLDSNILSGQTVYYTNLGQSLYELGRFSEAKEYLLKSETLHKKVFTIWSKPLTECYLSLIHFNEGDYKLSHKYLESSILHAKKLKNPYESSFVLKAMVLIKVECLKNSELNSIFSDILDKDVRYYVQEAIDSFKVLKMTGEIDFLEELLC</sequence>
<protein>
    <submittedName>
        <fullName evidence="6">Predicted ATPase</fullName>
    </submittedName>
</protein>
<dbReference type="Pfam" id="PF03704">
    <property type="entry name" value="BTAD"/>
    <property type="match status" value="1"/>
</dbReference>
<dbReference type="InterPro" id="IPR027417">
    <property type="entry name" value="P-loop_NTPase"/>
</dbReference>
<keyword evidence="3" id="KW-0802">TPR repeat</keyword>
<dbReference type="InterPro" id="IPR011990">
    <property type="entry name" value="TPR-like_helical_dom_sf"/>
</dbReference>
<evidence type="ECO:0000256" key="1">
    <source>
        <dbReference type="ARBA" id="ARBA00022741"/>
    </source>
</evidence>
<dbReference type="GO" id="GO:0004016">
    <property type="term" value="F:adenylate cyclase activity"/>
    <property type="evidence" value="ECO:0007669"/>
    <property type="project" value="TreeGrafter"/>
</dbReference>
<dbReference type="InterPro" id="IPR005158">
    <property type="entry name" value="BTAD"/>
</dbReference>
<keyword evidence="1" id="KW-0547">Nucleotide-binding</keyword>
<feature type="domain" description="Orc1-like AAA ATPase" evidence="5">
    <location>
        <begin position="229"/>
        <end position="399"/>
    </location>
</feature>
<feature type="repeat" description="TPR" evidence="3">
    <location>
        <begin position="796"/>
        <end position="829"/>
    </location>
</feature>
<organism evidence="6 7">
    <name type="scientific">Dethiosulfatibacter aminovorans DSM 17477</name>
    <dbReference type="NCBI Taxonomy" id="1121476"/>
    <lineage>
        <taxon>Bacteria</taxon>
        <taxon>Bacillati</taxon>
        <taxon>Bacillota</taxon>
        <taxon>Tissierellia</taxon>
        <taxon>Dethiosulfatibacter</taxon>
    </lineage>
</organism>
<evidence type="ECO:0000256" key="3">
    <source>
        <dbReference type="PROSITE-ProRule" id="PRU00339"/>
    </source>
</evidence>
<dbReference type="SUPFAM" id="SSF48452">
    <property type="entry name" value="TPR-like"/>
    <property type="match status" value="2"/>
</dbReference>
<dbReference type="Gene3D" id="3.40.50.300">
    <property type="entry name" value="P-loop containing nucleotide triphosphate hydrolases"/>
    <property type="match status" value="1"/>
</dbReference>
<dbReference type="Gene3D" id="1.25.40.10">
    <property type="entry name" value="Tetratricopeptide repeat domain"/>
    <property type="match status" value="1"/>
</dbReference>
<dbReference type="RefSeq" id="WP_073049756.1">
    <property type="nucleotide sequence ID" value="NZ_FQZL01000017.1"/>
</dbReference>
<dbReference type="PANTHER" id="PTHR16305">
    <property type="entry name" value="TESTICULAR SOLUBLE ADENYLYL CYCLASE"/>
    <property type="match status" value="1"/>
</dbReference>
<feature type="domain" description="Bacterial transcriptional activator" evidence="4">
    <location>
        <begin position="148"/>
        <end position="214"/>
    </location>
</feature>
<evidence type="ECO:0000259" key="4">
    <source>
        <dbReference type="Pfam" id="PF03704"/>
    </source>
</evidence>
<dbReference type="Proteomes" id="UP000184052">
    <property type="component" value="Unassembled WGS sequence"/>
</dbReference>
<dbReference type="AlphaFoldDB" id="A0A1M6IHS7"/>
<dbReference type="GO" id="GO:0005524">
    <property type="term" value="F:ATP binding"/>
    <property type="evidence" value="ECO:0007669"/>
    <property type="project" value="UniProtKB-KW"/>
</dbReference>
<dbReference type="PANTHER" id="PTHR16305:SF28">
    <property type="entry name" value="GUANYLATE CYCLASE DOMAIN-CONTAINING PROTEIN"/>
    <property type="match status" value="1"/>
</dbReference>
<dbReference type="STRING" id="1121476.SAMN02745751_02332"/>
<keyword evidence="2" id="KW-0067">ATP-binding</keyword>
<proteinExistence type="predicted"/>
<dbReference type="Pfam" id="PF13424">
    <property type="entry name" value="TPR_12"/>
    <property type="match status" value="1"/>
</dbReference>
<dbReference type="InterPro" id="IPR019734">
    <property type="entry name" value="TPR_rpt"/>
</dbReference>
<dbReference type="InterPro" id="IPR041664">
    <property type="entry name" value="AAA_16"/>
</dbReference>
<evidence type="ECO:0000313" key="6">
    <source>
        <dbReference type="EMBL" id="SHJ33963.1"/>
    </source>
</evidence>
<dbReference type="SMART" id="SM00028">
    <property type="entry name" value="TPR"/>
    <property type="match status" value="2"/>
</dbReference>
<name>A0A1M6IHS7_9FIRM</name>
<gene>
    <name evidence="6" type="ORF">SAMN02745751_02332</name>
</gene>
<dbReference type="OrthoDB" id="190810at2"/>
<dbReference type="GO" id="GO:0005737">
    <property type="term" value="C:cytoplasm"/>
    <property type="evidence" value="ECO:0007669"/>
    <property type="project" value="TreeGrafter"/>
</dbReference>
<accession>A0A1M6IHS7</accession>
<dbReference type="SUPFAM" id="SSF52540">
    <property type="entry name" value="P-loop containing nucleoside triphosphate hydrolases"/>
    <property type="match status" value="1"/>
</dbReference>
<dbReference type="PROSITE" id="PS50293">
    <property type="entry name" value="TPR_REGION"/>
    <property type="match status" value="1"/>
</dbReference>
<dbReference type="EMBL" id="FQZL01000017">
    <property type="protein sequence ID" value="SHJ33963.1"/>
    <property type="molecule type" value="Genomic_DNA"/>
</dbReference>